<reference evidence="6" key="1">
    <citation type="journal article" date="2016" name="Int. J. Mol. Sci.">
        <title>Comparative genomics of the extreme acidophile Acidithiobacillus thiooxidans reveals intraspecific divergence and niche adaptation.</title>
        <authorList>
            <person name="Zhang X."/>
            <person name="Feng X."/>
            <person name="Tao J."/>
            <person name="Ma L."/>
            <person name="Xiao Y."/>
            <person name="Liang Y."/>
            <person name="Liu X."/>
            <person name="Yin H."/>
        </authorList>
    </citation>
    <scope>NUCLEOTIDE SEQUENCE [LARGE SCALE GENOMIC DNA]</scope>
    <source>
        <strain evidence="6">DXS-W</strain>
    </source>
</reference>
<proteinExistence type="inferred from homology"/>
<dbReference type="GO" id="GO:0016757">
    <property type="term" value="F:glycosyltransferase activity"/>
    <property type="evidence" value="ECO:0007669"/>
    <property type="project" value="UniProtKB-KW"/>
</dbReference>
<evidence type="ECO:0000256" key="3">
    <source>
        <dbReference type="ARBA" id="ARBA00022679"/>
    </source>
</evidence>
<keyword evidence="4" id="KW-1133">Transmembrane helix</keyword>
<keyword evidence="4" id="KW-0812">Transmembrane</keyword>
<feature type="transmembrane region" description="Helical" evidence="4">
    <location>
        <begin position="324"/>
        <end position="352"/>
    </location>
</feature>
<keyword evidence="7" id="KW-1185">Reference proteome</keyword>
<evidence type="ECO:0000256" key="4">
    <source>
        <dbReference type="SAM" id="Phobius"/>
    </source>
</evidence>
<keyword evidence="4" id="KW-0472">Membrane</keyword>
<dbReference type="EMBL" id="LWRY01000021">
    <property type="protein sequence ID" value="OCX75181.1"/>
    <property type="molecule type" value="Genomic_DNA"/>
</dbReference>
<dbReference type="SUPFAM" id="SSF53448">
    <property type="entry name" value="Nucleotide-diphospho-sugar transferases"/>
    <property type="match status" value="1"/>
</dbReference>
<dbReference type="Proteomes" id="UP000095008">
    <property type="component" value="Unassembled WGS sequence"/>
</dbReference>
<dbReference type="PANTHER" id="PTHR43630">
    <property type="entry name" value="POLY-BETA-1,6-N-ACETYL-D-GLUCOSAMINE SYNTHASE"/>
    <property type="match status" value="1"/>
</dbReference>
<feature type="domain" description="Glycosyltransferase 2-like" evidence="5">
    <location>
        <begin position="156"/>
        <end position="378"/>
    </location>
</feature>
<dbReference type="OrthoDB" id="9766299at2"/>
<dbReference type="InterPro" id="IPR029044">
    <property type="entry name" value="Nucleotide-diphossugar_trans"/>
</dbReference>
<keyword evidence="2 6" id="KW-0328">Glycosyltransferase</keyword>
<evidence type="ECO:0000313" key="7">
    <source>
        <dbReference type="Proteomes" id="UP000095008"/>
    </source>
</evidence>
<dbReference type="Gene3D" id="3.90.550.10">
    <property type="entry name" value="Spore Coat Polysaccharide Biosynthesis Protein SpsA, Chain A"/>
    <property type="match status" value="1"/>
</dbReference>
<protein>
    <submittedName>
        <fullName evidence="6">N-acetylglucosaminyltransferase</fullName>
    </submittedName>
</protein>
<evidence type="ECO:0000256" key="1">
    <source>
        <dbReference type="ARBA" id="ARBA00006739"/>
    </source>
</evidence>
<sequence>MWAEAVWTFMRLMDTTKHGSGLNLALKFFPFAIILELPLYLLVLIGIIRYTLAKTRPVLWREKYPSVSCTITCYSEGRDVIKTILSLAYQEYPGFIQIIPVIDGALQNANTLSAALSCIQEVNKLPNRRLQVIPKWQRGGRVSSLNTGLMFATGEIIMALDGDTSFDNDMIQNATQHFDDPNVIGVAGCLRVRNRDKSLTTIFQNIEYMLSIAAGKTGLSEFDVVNNISGAFGVFRTSFIRITGGWDAGTAEDLDMTLRIKQHFGRHSRLRIVFDPMAIGHTDVPVTFKDFIKQRWRWDGDLFYIFIRKYRYNIRPKLLGWKNFFFILYSGLIQQILMPFIITFYTVALFILFDTGVIVGLLMFIYCVYLIALLILFIFYIIGISERISQDIKYLPFLLLYPFFAFITRVNSAFAIIQEIFIGTHYDSAMAPWWVLRKTKF</sequence>
<feature type="transmembrane region" description="Helical" evidence="4">
    <location>
        <begin position="358"/>
        <end position="382"/>
    </location>
</feature>
<dbReference type="CDD" id="cd06423">
    <property type="entry name" value="CESA_like"/>
    <property type="match status" value="1"/>
</dbReference>
<dbReference type="AlphaFoldDB" id="A0A1C2IXA3"/>
<evidence type="ECO:0000259" key="5">
    <source>
        <dbReference type="Pfam" id="PF13632"/>
    </source>
</evidence>
<dbReference type="GeneID" id="60697898"/>
<evidence type="ECO:0000256" key="2">
    <source>
        <dbReference type="ARBA" id="ARBA00022676"/>
    </source>
</evidence>
<feature type="transmembrane region" description="Helical" evidence="4">
    <location>
        <begin position="394"/>
        <end position="417"/>
    </location>
</feature>
<organism evidence="6 7">
    <name type="scientific">Acidithiobacillus thiooxidans</name>
    <name type="common">Thiobacillus thiooxidans</name>
    <dbReference type="NCBI Taxonomy" id="930"/>
    <lineage>
        <taxon>Bacteria</taxon>
        <taxon>Pseudomonadati</taxon>
        <taxon>Pseudomonadota</taxon>
        <taxon>Acidithiobacillia</taxon>
        <taxon>Acidithiobacillales</taxon>
        <taxon>Acidithiobacillaceae</taxon>
        <taxon>Acidithiobacillus</taxon>
    </lineage>
</organism>
<gene>
    <name evidence="6" type="ORF">A6M23_03785</name>
</gene>
<evidence type="ECO:0000313" key="6">
    <source>
        <dbReference type="EMBL" id="OCX75181.1"/>
    </source>
</evidence>
<dbReference type="RefSeq" id="WP_065974761.1">
    <property type="nucleotide sequence ID" value="NZ_LWRY01000021.1"/>
</dbReference>
<dbReference type="InterPro" id="IPR001173">
    <property type="entry name" value="Glyco_trans_2-like"/>
</dbReference>
<feature type="transmembrane region" description="Helical" evidence="4">
    <location>
        <begin position="28"/>
        <end position="52"/>
    </location>
</feature>
<comment type="caution">
    <text evidence="6">The sequence shown here is derived from an EMBL/GenBank/DDBJ whole genome shotgun (WGS) entry which is preliminary data.</text>
</comment>
<dbReference type="PANTHER" id="PTHR43630:SF1">
    <property type="entry name" value="POLY-BETA-1,6-N-ACETYL-D-GLUCOSAMINE SYNTHASE"/>
    <property type="match status" value="1"/>
</dbReference>
<name>A0A1C2IXA3_ACITH</name>
<dbReference type="Pfam" id="PF13632">
    <property type="entry name" value="Glyco_trans_2_3"/>
    <property type="match status" value="1"/>
</dbReference>
<keyword evidence="3 6" id="KW-0808">Transferase</keyword>
<comment type="similarity">
    <text evidence="1">Belongs to the glycosyltransferase 2 family.</text>
</comment>
<accession>A0A1C2IXA3</accession>